<keyword evidence="4" id="KW-0560">Oxidoreductase</keyword>
<evidence type="ECO:0000259" key="6">
    <source>
        <dbReference type="PROSITE" id="PS51387"/>
    </source>
</evidence>
<evidence type="ECO:0000256" key="3">
    <source>
        <dbReference type="ARBA" id="ARBA00022827"/>
    </source>
</evidence>
<dbReference type="InterPro" id="IPR016169">
    <property type="entry name" value="FAD-bd_PCMH_sub2"/>
</dbReference>
<dbReference type="GeneID" id="87878761"/>
<keyword evidence="2" id="KW-0285">Flavoprotein</keyword>
<protein>
    <recommendedName>
        <fullName evidence="6">FAD-binding PCMH-type domain-containing protein</fullName>
    </recommendedName>
</protein>
<dbReference type="Pfam" id="PF01565">
    <property type="entry name" value="FAD_binding_4"/>
    <property type="match status" value="1"/>
</dbReference>
<dbReference type="EMBL" id="JAULSX010000003">
    <property type="protein sequence ID" value="KAK3494160.1"/>
    <property type="molecule type" value="Genomic_DNA"/>
</dbReference>
<dbReference type="GO" id="GO:0071949">
    <property type="term" value="F:FAD binding"/>
    <property type="evidence" value="ECO:0007669"/>
    <property type="project" value="InterPro"/>
</dbReference>
<sequence>MARLISLLTAVAAAVVGTAQAILPTDWTPICKEIESKISNTSDVIYPLQAVSFTLATAHWFWSSDEQPSCVFAPGSAEDVSVALQIIGATKTPFAVQSGGHSSNPGFSSTKGVHISLKRLNQVKLSADTSVAEIGFGNIWTDVYKALDGTGRNVVGGRVPGPGVGGLTLGGGYSWKTSQYGMTCDTVKSYELVLPNGTITRVSKTENPDLYFALKGGLNRFGIVTSAEFYTHEQPEKVYGGLGIYPTTAVDQILNATSQFSYLNKDPRTQIITTLDGGPLGTTAEVLFFHDGPDKPASFELFDNITPLVKTVQSQSFVSFVQSIPAQVPELTNIRGAFITFATSELSQTFLEAVRQETDDIGKIMSLHGGITVSYDLEPFTKYGEHATESAFPHTESPLPLFIYFAWSLPENDDFWYARMKQTVETLKRVASNDGIYNSEAFTYYPNYSLFDATPEQLYGNENAARLARIRDQIDPDRIMELAGGFEI</sequence>
<dbReference type="InterPro" id="IPR006094">
    <property type="entry name" value="Oxid_FAD_bind_N"/>
</dbReference>
<comment type="caution">
    <text evidence="7">The sequence shown here is derived from an EMBL/GenBank/DDBJ whole genome shotgun (WGS) entry which is preliminary data.</text>
</comment>
<dbReference type="InterPro" id="IPR016166">
    <property type="entry name" value="FAD-bd_PCMH"/>
</dbReference>
<gene>
    <name evidence="7" type="ORF">B0T23DRAFT_452272</name>
</gene>
<name>A0AAJ0MRY5_9PEZI</name>
<comment type="similarity">
    <text evidence="1">Belongs to the oxygen-dependent FAD-linked oxidoreductase family.</text>
</comment>
<keyword evidence="5" id="KW-0732">Signal</keyword>
<dbReference type="PROSITE" id="PS51387">
    <property type="entry name" value="FAD_PCMH"/>
    <property type="match status" value="1"/>
</dbReference>
<reference evidence="7 8" key="1">
    <citation type="journal article" date="2023" name="Mol. Phylogenet. Evol.">
        <title>Genome-scale phylogeny and comparative genomics of the fungal order Sordariales.</title>
        <authorList>
            <person name="Hensen N."/>
            <person name="Bonometti L."/>
            <person name="Westerberg I."/>
            <person name="Brannstrom I.O."/>
            <person name="Guillou S."/>
            <person name="Cros-Aarteil S."/>
            <person name="Calhoun S."/>
            <person name="Haridas S."/>
            <person name="Kuo A."/>
            <person name="Mondo S."/>
            <person name="Pangilinan J."/>
            <person name="Riley R."/>
            <person name="LaButti K."/>
            <person name="Andreopoulos B."/>
            <person name="Lipzen A."/>
            <person name="Chen C."/>
            <person name="Yan M."/>
            <person name="Daum C."/>
            <person name="Ng V."/>
            <person name="Clum A."/>
            <person name="Steindorff A."/>
            <person name="Ohm R.A."/>
            <person name="Martin F."/>
            <person name="Silar P."/>
            <person name="Natvig D.O."/>
            <person name="Lalanne C."/>
            <person name="Gautier V."/>
            <person name="Ament-Velasquez S.L."/>
            <person name="Kruys A."/>
            <person name="Hutchinson M.I."/>
            <person name="Powell A.J."/>
            <person name="Barry K."/>
            <person name="Miller A.N."/>
            <person name="Grigoriev I.V."/>
            <person name="Debuchy R."/>
            <person name="Gladieux P."/>
            <person name="Hiltunen Thoren M."/>
            <person name="Johannesson H."/>
        </authorList>
    </citation>
    <scope>NUCLEOTIDE SEQUENCE [LARGE SCALE GENOMIC DNA]</scope>
    <source>
        <strain evidence="7 8">FGSC 10403</strain>
    </source>
</reference>
<dbReference type="PANTHER" id="PTHR42973:SF13">
    <property type="entry name" value="FAD-BINDING PCMH-TYPE DOMAIN-CONTAINING PROTEIN"/>
    <property type="match status" value="1"/>
</dbReference>
<dbReference type="Gene3D" id="3.30.465.10">
    <property type="match status" value="1"/>
</dbReference>
<proteinExistence type="inferred from homology"/>
<dbReference type="Proteomes" id="UP001285908">
    <property type="component" value="Unassembled WGS sequence"/>
</dbReference>
<evidence type="ECO:0000256" key="2">
    <source>
        <dbReference type="ARBA" id="ARBA00022630"/>
    </source>
</evidence>
<evidence type="ECO:0000256" key="1">
    <source>
        <dbReference type="ARBA" id="ARBA00005466"/>
    </source>
</evidence>
<dbReference type="InterPro" id="IPR050416">
    <property type="entry name" value="FAD-linked_Oxidoreductase"/>
</dbReference>
<keyword evidence="3" id="KW-0274">FAD</keyword>
<dbReference type="AlphaFoldDB" id="A0AAJ0MRY5"/>
<dbReference type="Gene3D" id="3.40.462.20">
    <property type="match status" value="1"/>
</dbReference>
<dbReference type="GO" id="GO:0016491">
    <property type="term" value="F:oxidoreductase activity"/>
    <property type="evidence" value="ECO:0007669"/>
    <property type="project" value="UniProtKB-KW"/>
</dbReference>
<evidence type="ECO:0000256" key="5">
    <source>
        <dbReference type="SAM" id="SignalP"/>
    </source>
</evidence>
<keyword evidence="8" id="KW-1185">Reference proteome</keyword>
<dbReference type="InterPro" id="IPR036318">
    <property type="entry name" value="FAD-bd_PCMH-like_sf"/>
</dbReference>
<dbReference type="SUPFAM" id="SSF56176">
    <property type="entry name" value="FAD-binding/transporter-associated domain-like"/>
    <property type="match status" value="1"/>
</dbReference>
<dbReference type="PANTHER" id="PTHR42973">
    <property type="entry name" value="BINDING OXIDOREDUCTASE, PUTATIVE (AFU_ORTHOLOGUE AFUA_1G17690)-RELATED"/>
    <property type="match status" value="1"/>
</dbReference>
<evidence type="ECO:0000313" key="7">
    <source>
        <dbReference type="EMBL" id="KAK3494160.1"/>
    </source>
</evidence>
<feature type="chain" id="PRO_5042463557" description="FAD-binding PCMH-type domain-containing protein" evidence="5">
    <location>
        <begin position="22"/>
        <end position="488"/>
    </location>
</feature>
<dbReference type="RefSeq" id="XP_062693589.1">
    <property type="nucleotide sequence ID" value="XM_062841139.1"/>
</dbReference>
<evidence type="ECO:0000313" key="8">
    <source>
        <dbReference type="Proteomes" id="UP001285908"/>
    </source>
</evidence>
<organism evidence="7 8">
    <name type="scientific">Neurospora hispaniola</name>
    <dbReference type="NCBI Taxonomy" id="588809"/>
    <lineage>
        <taxon>Eukaryota</taxon>
        <taxon>Fungi</taxon>
        <taxon>Dikarya</taxon>
        <taxon>Ascomycota</taxon>
        <taxon>Pezizomycotina</taxon>
        <taxon>Sordariomycetes</taxon>
        <taxon>Sordariomycetidae</taxon>
        <taxon>Sordariales</taxon>
        <taxon>Sordariaceae</taxon>
        <taxon>Neurospora</taxon>
    </lineage>
</organism>
<feature type="domain" description="FAD-binding PCMH-type" evidence="6">
    <location>
        <begin position="64"/>
        <end position="234"/>
    </location>
</feature>
<accession>A0AAJ0MRY5</accession>
<evidence type="ECO:0000256" key="4">
    <source>
        <dbReference type="ARBA" id="ARBA00023002"/>
    </source>
</evidence>
<feature type="signal peptide" evidence="5">
    <location>
        <begin position="1"/>
        <end position="21"/>
    </location>
</feature>